<proteinExistence type="predicted"/>
<sequence>MDRTELFLAIIAYTLIVMTFTIEGEYVDFAMVPLFGLLFAIPLYVAVRLIRNPSLE</sequence>
<name>A0A7D6CN89_9EURY</name>
<dbReference type="RefSeq" id="WP_180840901.1">
    <property type="nucleotide sequence ID" value="NZ_CP059154.1"/>
</dbReference>
<protein>
    <submittedName>
        <fullName evidence="2">Uncharacterized protein</fullName>
    </submittedName>
</protein>
<feature type="transmembrane region" description="Helical" evidence="1">
    <location>
        <begin position="29"/>
        <end position="50"/>
    </location>
</feature>
<keyword evidence="3" id="KW-1185">Reference proteome</keyword>
<dbReference type="EMBL" id="CP059154">
    <property type="protein sequence ID" value="QLK25717.1"/>
    <property type="molecule type" value="Genomic_DNA"/>
</dbReference>
<gene>
    <name evidence="2" type="ORF">HYG81_16795</name>
</gene>
<feature type="transmembrane region" description="Helical" evidence="1">
    <location>
        <begin position="6"/>
        <end position="22"/>
    </location>
</feature>
<reference evidence="2 3" key="1">
    <citation type="submission" date="2020-07" db="EMBL/GenBank/DDBJ databases">
        <title>Natrinema (YPL30) sp. nov. and Haloterrigena xxxxxx (YPL8) sp. nov., isolated from a salt mine.</title>
        <authorList>
            <person name="Cui H."/>
        </authorList>
    </citation>
    <scope>NUCLEOTIDE SEQUENCE [LARGE SCALE GENOMIC DNA]</scope>
    <source>
        <strain evidence="2 3">YPL13</strain>
    </source>
</reference>
<dbReference type="AlphaFoldDB" id="A0A7D6CN89"/>
<evidence type="ECO:0000313" key="3">
    <source>
        <dbReference type="Proteomes" id="UP000510869"/>
    </source>
</evidence>
<keyword evidence="1" id="KW-0472">Membrane</keyword>
<dbReference type="KEGG" id="nay:HYG81_16795"/>
<evidence type="ECO:0000313" key="2">
    <source>
        <dbReference type="EMBL" id="QLK25717.1"/>
    </source>
</evidence>
<keyword evidence="1" id="KW-1133">Transmembrane helix</keyword>
<dbReference type="GeneID" id="56144898"/>
<keyword evidence="1" id="KW-0812">Transmembrane</keyword>
<organism evidence="2 3">
    <name type="scientific">Natrinema zhouii</name>
    <dbReference type="NCBI Taxonomy" id="1710539"/>
    <lineage>
        <taxon>Archaea</taxon>
        <taxon>Methanobacteriati</taxon>
        <taxon>Methanobacteriota</taxon>
        <taxon>Stenosarchaea group</taxon>
        <taxon>Halobacteria</taxon>
        <taxon>Halobacteriales</taxon>
        <taxon>Natrialbaceae</taxon>
        <taxon>Natrinema</taxon>
    </lineage>
</organism>
<accession>A0A7D6CN89</accession>
<dbReference type="Proteomes" id="UP000510869">
    <property type="component" value="Chromosome"/>
</dbReference>
<evidence type="ECO:0000256" key="1">
    <source>
        <dbReference type="SAM" id="Phobius"/>
    </source>
</evidence>
<dbReference type="OrthoDB" id="197866at2157"/>